<protein>
    <submittedName>
        <fullName evidence="1">Uncharacterized protein</fullName>
    </submittedName>
</protein>
<dbReference type="Proteomes" id="UP000824366">
    <property type="component" value="Chromosome"/>
</dbReference>
<accession>A0ABM7MHP0</accession>
<name>A0ABM7MHP0_9BURK</name>
<evidence type="ECO:0000313" key="1">
    <source>
        <dbReference type="EMBL" id="BCO25748.1"/>
    </source>
</evidence>
<reference evidence="1 2" key="1">
    <citation type="journal article" date="2021" name="Microbiol. Spectr.">
        <title>A Single Bacterium Capable of Oxidation and Reduction of Iron at Circumneutral pH.</title>
        <authorList>
            <person name="Kato S."/>
            <person name="Ohkuma M."/>
        </authorList>
    </citation>
    <scope>NUCLEOTIDE SEQUENCE [LARGE SCALE GENOMIC DNA]</scope>
    <source>
        <strain evidence="1 2">MIZ03</strain>
    </source>
</reference>
<sequence length="41" mass="4643">MAVNLKSLNLMVVMSDRNFIAGQSRWIAISNNKSRRMFTAA</sequence>
<organism evidence="1 2">
    <name type="scientific">Rhodoferax lithotrophicus</name>
    <dbReference type="NCBI Taxonomy" id="2798804"/>
    <lineage>
        <taxon>Bacteria</taxon>
        <taxon>Pseudomonadati</taxon>
        <taxon>Pseudomonadota</taxon>
        <taxon>Betaproteobacteria</taxon>
        <taxon>Burkholderiales</taxon>
        <taxon>Comamonadaceae</taxon>
        <taxon>Rhodoferax</taxon>
    </lineage>
</organism>
<gene>
    <name evidence="1" type="ORF">MIZ03_0627</name>
</gene>
<keyword evidence="2" id="KW-1185">Reference proteome</keyword>
<dbReference type="EMBL" id="AP024238">
    <property type="protein sequence ID" value="BCO25748.1"/>
    <property type="molecule type" value="Genomic_DNA"/>
</dbReference>
<evidence type="ECO:0000313" key="2">
    <source>
        <dbReference type="Proteomes" id="UP000824366"/>
    </source>
</evidence>
<proteinExistence type="predicted"/>